<dbReference type="SMART" id="SM00028">
    <property type="entry name" value="TPR"/>
    <property type="match status" value="4"/>
</dbReference>
<evidence type="ECO:0000256" key="3">
    <source>
        <dbReference type="PROSITE-ProRule" id="PRU00339"/>
    </source>
</evidence>
<dbReference type="PANTHER" id="PTHR45586:SF1">
    <property type="entry name" value="LIPOPOLYSACCHARIDE ASSEMBLY PROTEIN B"/>
    <property type="match status" value="1"/>
</dbReference>
<dbReference type="InterPro" id="IPR011990">
    <property type="entry name" value="TPR-like_helical_dom_sf"/>
</dbReference>
<name>A0ABS1WR06_9GAMM</name>
<sequence length="991" mass="109711">MKKILGAAILAVLSPLACSDDLRDARSVLKQIEGAVAQSTARSEAVQLLADIDQFRKESSQLAPRVAAERWFEQLDRARALPEAQPDLNPGSFDSDIAGPVSVRSMFMAIPAPEAWPEMRAIAGERIKRMANPDVAELAIQLLTDSLNNDAVAVKSTLARLEGAANKLDPQARKEMMATLALARLNVASVYGTSVDVIAAYEATLNSLDKGVSLGSLSTPDLVGMVGAERATPLLRKAVTGPDVVHIQGGEETRRLARQLALESMAQMRVPQWGLVESIDAAPLYEAIDQKFGAGGDRDQADVYYLLSTIIHRQQRKAEAALAKILATHRLNLPPAAVKALREAGQSEALVEFLHGALSRQPELQAWKVYIEQASYVGRSKQALALVREVNKRPDLPAYVRKELARIEVEALLANNRTDEAIASLRMQIAAVPGNDKADVLNYIDNATLLARIGRLLARRDLVRDGLAAARTGLSLERGPDDYERKVRALRVYETYRRAGNATGAQQLAIAELARGPDEEEAAEQFGFGIADAGKRAALVELVSIYVAANRPHDALALLREAKQWGARDLGDFLSDNDSLGTPIGYAAARALAETGEREAAVRVLRALINEAPGYDAGYELLVKLMGQQSIAELDRLYVRDQFEERPLIWKARVLADSKRLKEAEEIIRRAIEIDPSDGEQPANDRLRAYAVLADIVAASGREKEAAGYRQALEAIRISERADQFHAAGLYDRAFAMYRDSLSRFSDAYCIQSRLAVQLSRQGRHQEAVAHYRRAYELMPDSFGQVESHCFGCENVFADPDAQSIAEQVFTQALQRDRQKPQAHYLLGYLRKEQGRYADALQSFRNAVALDDGYLNAWKQLHALGELTYIEPAEREIFQLKLLQLDPRQRHVRYDLRTVRDLAKVWRELQKQQVSPATGNESTFRLTANARKLDDAMAGLPPELRAQAEIMASYAARFKDAYAARDARRFVAEHAMTRYVIQMLGAENAYY</sequence>
<evidence type="ECO:0008006" key="6">
    <source>
        <dbReference type="Google" id="ProtNLM"/>
    </source>
</evidence>
<dbReference type="InterPro" id="IPR019734">
    <property type="entry name" value="TPR_rpt"/>
</dbReference>
<dbReference type="Pfam" id="PF13181">
    <property type="entry name" value="TPR_8"/>
    <property type="match status" value="2"/>
</dbReference>
<dbReference type="Proteomes" id="UP000661077">
    <property type="component" value="Unassembled WGS sequence"/>
</dbReference>
<dbReference type="Gene3D" id="1.25.40.10">
    <property type="entry name" value="Tetratricopeptide repeat domain"/>
    <property type="match status" value="4"/>
</dbReference>
<feature type="repeat" description="TPR" evidence="3">
    <location>
        <begin position="821"/>
        <end position="854"/>
    </location>
</feature>
<dbReference type="InterPro" id="IPR051012">
    <property type="entry name" value="CellSynth/LPSAsmb/PSIAsmb"/>
</dbReference>
<comment type="caution">
    <text evidence="4">The sequence shown here is derived from an EMBL/GenBank/DDBJ whole genome shotgun (WGS) entry which is preliminary data.</text>
</comment>
<dbReference type="SUPFAM" id="SSF48452">
    <property type="entry name" value="TPR-like"/>
    <property type="match status" value="2"/>
</dbReference>
<gene>
    <name evidence="4" type="ORF">JM946_01520</name>
</gene>
<keyword evidence="2 3" id="KW-0802">TPR repeat</keyword>
<feature type="repeat" description="TPR" evidence="3">
    <location>
        <begin position="749"/>
        <end position="782"/>
    </location>
</feature>
<keyword evidence="5" id="KW-1185">Reference proteome</keyword>
<dbReference type="PROSITE" id="PS50005">
    <property type="entry name" value="TPR"/>
    <property type="match status" value="2"/>
</dbReference>
<evidence type="ECO:0000256" key="2">
    <source>
        <dbReference type="ARBA" id="ARBA00022803"/>
    </source>
</evidence>
<dbReference type="RefSeq" id="WP_203165375.1">
    <property type="nucleotide sequence ID" value="NZ_JAEVLS010000001.1"/>
</dbReference>
<evidence type="ECO:0000313" key="5">
    <source>
        <dbReference type="Proteomes" id="UP000661077"/>
    </source>
</evidence>
<reference evidence="4 5" key="1">
    <citation type="journal article" date="2021" name="Int. J. Syst. Evol. Microbiol.">
        <title>Steroidobacter gossypii sp. nov., isolated from soil of cotton cropping field.</title>
        <authorList>
            <person name="Huang R."/>
            <person name="Yang S."/>
            <person name="Zhen C."/>
            <person name="Liu W."/>
        </authorList>
    </citation>
    <scope>NUCLEOTIDE SEQUENCE [LARGE SCALE GENOMIC DNA]</scope>
    <source>
        <strain evidence="4 5">S1-65</strain>
    </source>
</reference>
<protein>
    <recommendedName>
        <fullName evidence="6">Tetratricopeptide repeat protein</fullName>
    </recommendedName>
</protein>
<keyword evidence="1" id="KW-0677">Repeat</keyword>
<proteinExistence type="predicted"/>
<evidence type="ECO:0000313" key="4">
    <source>
        <dbReference type="EMBL" id="MBM0103399.1"/>
    </source>
</evidence>
<accession>A0ABS1WR06</accession>
<organism evidence="4 5">
    <name type="scientific">Steroidobacter gossypii</name>
    <dbReference type="NCBI Taxonomy" id="2805490"/>
    <lineage>
        <taxon>Bacteria</taxon>
        <taxon>Pseudomonadati</taxon>
        <taxon>Pseudomonadota</taxon>
        <taxon>Gammaproteobacteria</taxon>
        <taxon>Steroidobacterales</taxon>
        <taxon>Steroidobacteraceae</taxon>
        <taxon>Steroidobacter</taxon>
    </lineage>
</organism>
<dbReference type="PANTHER" id="PTHR45586">
    <property type="entry name" value="TPR REPEAT-CONTAINING PROTEIN PA4667"/>
    <property type="match status" value="1"/>
</dbReference>
<evidence type="ECO:0000256" key="1">
    <source>
        <dbReference type="ARBA" id="ARBA00022737"/>
    </source>
</evidence>
<dbReference type="EMBL" id="JAEVLS010000001">
    <property type="protein sequence ID" value="MBM0103399.1"/>
    <property type="molecule type" value="Genomic_DNA"/>
</dbReference>